<feature type="compositionally biased region" description="Basic and acidic residues" evidence="1">
    <location>
        <begin position="144"/>
        <end position="156"/>
    </location>
</feature>
<proteinExistence type="predicted"/>
<sequence>MPSLSVTKACEAIVNLADDYENLIKLVPGLVAETKQLETQHQTAVDQAPKKHAIAATPSAESSIQNQPPPGLAPSSEARAAIRQLSAQLHEERQLAWSAPAQAPPQQATQPGQASAAGEGGISAAEAAAFDAETAAIEEKISGAEKRAQSVKRAGEAVDQALHLRGQDVSPTP</sequence>
<keyword evidence="3" id="KW-1185">Reference proteome</keyword>
<name>A0ABN9TA10_9DINO</name>
<evidence type="ECO:0000256" key="1">
    <source>
        <dbReference type="SAM" id="MobiDB-lite"/>
    </source>
</evidence>
<feature type="compositionally biased region" description="Low complexity" evidence="1">
    <location>
        <begin position="95"/>
        <end position="122"/>
    </location>
</feature>
<reference evidence="2" key="1">
    <citation type="submission" date="2023-10" db="EMBL/GenBank/DDBJ databases">
        <authorList>
            <person name="Chen Y."/>
            <person name="Shah S."/>
            <person name="Dougan E. K."/>
            <person name="Thang M."/>
            <person name="Chan C."/>
        </authorList>
    </citation>
    <scope>NUCLEOTIDE SEQUENCE [LARGE SCALE GENOMIC DNA]</scope>
</reference>
<comment type="caution">
    <text evidence="2">The sequence shown here is derived from an EMBL/GenBank/DDBJ whole genome shotgun (WGS) entry which is preliminary data.</text>
</comment>
<evidence type="ECO:0000313" key="3">
    <source>
        <dbReference type="Proteomes" id="UP001189429"/>
    </source>
</evidence>
<dbReference type="Proteomes" id="UP001189429">
    <property type="component" value="Unassembled WGS sequence"/>
</dbReference>
<organism evidence="2 3">
    <name type="scientific">Prorocentrum cordatum</name>
    <dbReference type="NCBI Taxonomy" id="2364126"/>
    <lineage>
        <taxon>Eukaryota</taxon>
        <taxon>Sar</taxon>
        <taxon>Alveolata</taxon>
        <taxon>Dinophyceae</taxon>
        <taxon>Prorocentrales</taxon>
        <taxon>Prorocentraceae</taxon>
        <taxon>Prorocentrum</taxon>
    </lineage>
</organism>
<protein>
    <recommendedName>
        <fullName evidence="4">Mediator of RNA polymerase II transcription subunit 21</fullName>
    </recommendedName>
</protein>
<gene>
    <name evidence="2" type="ORF">PCOR1329_LOCUS37070</name>
</gene>
<feature type="region of interest" description="Disordered" evidence="1">
    <location>
        <begin position="144"/>
        <end position="173"/>
    </location>
</feature>
<feature type="region of interest" description="Disordered" evidence="1">
    <location>
        <begin position="41"/>
        <end position="77"/>
    </location>
</feature>
<feature type="region of interest" description="Disordered" evidence="1">
    <location>
        <begin position="89"/>
        <end position="122"/>
    </location>
</feature>
<evidence type="ECO:0008006" key="4">
    <source>
        <dbReference type="Google" id="ProtNLM"/>
    </source>
</evidence>
<dbReference type="EMBL" id="CAUYUJ010014502">
    <property type="protein sequence ID" value="CAK0842022.1"/>
    <property type="molecule type" value="Genomic_DNA"/>
</dbReference>
<evidence type="ECO:0000313" key="2">
    <source>
        <dbReference type="EMBL" id="CAK0842022.1"/>
    </source>
</evidence>
<accession>A0ABN9TA10</accession>